<proteinExistence type="predicted"/>
<evidence type="ECO:0000313" key="2">
    <source>
        <dbReference type="Proteomes" id="UP000672657"/>
    </source>
</evidence>
<gene>
    <name evidence="1" type="ORF">LMG26411_06798</name>
</gene>
<comment type="caution">
    <text evidence="1">The sequence shown here is derived from an EMBL/GenBank/DDBJ whole genome shotgun (WGS) entry which is preliminary data.</text>
</comment>
<sequence length="31" mass="3178">MLPLAAGRRACCVVGGMRAGAGKKAIFRTSQ</sequence>
<name>A0ABM8TT21_9BURK</name>
<keyword evidence="2" id="KW-1185">Reference proteome</keyword>
<reference evidence="1 2" key="1">
    <citation type="submission" date="2021-03" db="EMBL/GenBank/DDBJ databases">
        <authorList>
            <person name="Peeters C."/>
        </authorList>
    </citation>
    <scope>NUCLEOTIDE SEQUENCE [LARGE SCALE GENOMIC DNA]</scope>
    <source>
        <strain evidence="1 2">LMG 26411</strain>
    </source>
</reference>
<protein>
    <submittedName>
        <fullName evidence="1">Uncharacterized protein</fullName>
    </submittedName>
</protein>
<organism evidence="1 2">
    <name type="scientific">Cupriavidus numazuensis</name>
    <dbReference type="NCBI Taxonomy" id="221992"/>
    <lineage>
        <taxon>Bacteria</taxon>
        <taxon>Pseudomonadati</taxon>
        <taxon>Pseudomonadota</taxon>
        <taxon>Betaproteobacteria</taxon>
        <taxon>Burkholderiales</taxon>
        <taxon>Burkholderiaceae</taxon>
        <taxon>Cupriavidus</taxon>
    </lineage>
</organism>
<accession>A0ABM8TT21</accession>
<dbReference type="EMBL" id="CAJPVI010000061">
    <property type="protein sequence ID" value="CAG2159560.1"/>
    <property type="molecule type" value="Genomic_DNA"/>
</dbReference>
<evidence type="ECO:0000313" key="1">
    <source>
        <dbReference type="EMBL" id="CAG2159560.1"/>
    </source>
</evidence>
<dbReference type="Proteomes" id="UP000672657">
    <property type="component" value="Unassembled WGS sequence"/>
</dbReference>